<gene>
    <name evidence="1" type="ORF">Hypma_016108</name>
</gene>
<dbReference type="AlphaFoldDB" id="A0A369KDR5"/>
<organism evidence="1 2">
    <name type="scientific">Hypsizygus marmoreus</name>
    <name type="common">White beech mushroom</name>
    <name type="synonym">Agaricus marmoreus</name>
    <dbReference type="NCBI Taxonomy" id="39966"/>
    <lineage>
        <taxon>Eukaryota</taxon>
        <taxon>Fungi</taxon>
        <taxon>Dikarya</taxon>
        <taxon>Basidiomycota</taxon>
        <taxon>Agaricomycotina</taxon>
        <taxon>Agaricomycetes</taxon>
        <taxon>Agaricomycetidae</taxon>
        <taxon>Agaricales</taxon>
        <taxon>Tricholomatineae</taxon>
        <taxon>Lyophyllaceae</taxon>
        <taxon>Hypsizygus</taxon>
    </lineage>
</organism>
<evidence type="ECO:0000313" key="2">
    <source>
        <dbReference type="Proteomes" id="UP000076154"/>
    </source>
</evidence>
<dbReference type="InParanoid" id="A0A369KDR5"/>
<keyword evidence="2" id="KW-1185">Reference proteome</keyword>
<reference evidence="1" key="1">
    <citation type="submission" date="2018-04" db="EMBL/GenBank/DDBJ databases">
        <title>Whole genome sequencing of Hypsizygus marmoreus.</title>
        <authorList>
            <person name="Choi I.-G."/>
            <person name="Min B."/>
            <person name="Kim J.-G."/>
            <person name="Kim S."/>
            <person name="Oh Y.-L."/>
            <person name="Kong W.-S."/>
            <person name="Park H."/>
            <person name="Jeong J."/>
            <person name="Song E.-S."/>
        </authorList>
    </citation>
    <scope>NUCLEOTIDE SEQUENCE [LARGE SCALE GENOMIC DNA]</scope>
    <source>
        <strain evidence="1">51987-8</strain>
    </source>
</reference>
<sequence length="67" mass="7989">MQLLSTLQLVLCPPQAVITNHTTRTTPHPRYLTNDRWVRHHIIVCSLNVEYERRKESIRIRKVDMPL</sequence>
<evidence type="ECO:0000313" key="1">
    <source>
        <dbReference type="EMBL" id="RDB29066.1"/>
    </source>
</evidence>
<proteinExistence type="predicted"/>
<comment type="caution">
    <text evidence="1">The sequence shown here is derived from an EMBL/GenBank/DDBJ whole genome shotgun (WGS) entry which is preliminary data.</text>
</comment>
<accession>A0A369KDR5</accession>
<dbReference type="EMBL" id="LUEZ02000010">
    <property type="protein sequence ID" value="RDB29066.1"/>
    <property type="molecule type" value="Genomic_DNA"/>
</dbReference>
<name>A0A369KDR5_HYPMA</name>
<dbReference type="Proteomes" id="UP000076154">
    <property type="component" value="Unassembled WGS sequence"/>
</dbReference>
<protein>
    <submittedName>
        <fullName evidence="1">Uncharacterized protein</fullName>
    </submittedName>
</protein>